<evidence type="ECO:0000313" key="1">
    <source>
        <dbReference type="EMBL" id="KAF2669208.1"/>
    </source>
</evidence>
<dbReference type="PANTHER" id="PTHR35020">
    <property type="entry name" value="N-ACETYLGLUCOSAMINE-INDUCED PROTEIN 1"/>
    <property type="match status" value="1"/>
</dbReference>
<gene>
    <name evidence="1" type="ORF">BT63DRAFT_373259</name>
</gene>
<proteinExistence type="predicted"/>
<organism evidence="1 2">
    <name type="scientific">Microthyrium microscopicum</name>
    <dbReference type="NCBI Taxonomy" id="703497"/>
    <lineage>
        <taxon>Eukaryota</taxon>
        <taxon>Fungi</taxon>
        <taxon>Dikarya</taxon>
        <taxon>Ascomycota</taxon>
        <taxon>Pezizomycotina</taxon>
        <taxon>Dothideomycetes</taxon>
        <taxon>Dothideomycetes incertae sedis</taxon>
        <taxon>Microthyriales</taxon>
        <taxon>Microthyriaceae</taxon>
        <taxon>Microthyrium</taxon>
    </lineage>
</organism>
<evidence type="ECO:0008006" key="3">
    <source>
        <dbReference type="Google" id="ProtNLM"/>
    </source>
</evidence>
<keyword evidence="2" id="KW-1185">Reference proteome</keyword>
<dbReference type="EMBL" id="MU004235">
    <property type="protein sequence ID" value="KAF2669208.1"/>
    <property type="molecule type" value="Genomic_DNA"/>
</dbReference>
<reference evidence="1" key="1">
    <citation type="journal article" date="2020" name="Stud. Mycol.">
        <title>101 Dothideomycetes genomes: a test case for predicting lifestyles and emergence of pathogens.</title>
        <authorList>
            <person name="Haridas S."/>
            <person name="Albert R."/>
            <person name="Binder M."/>
            <person name="Bloem J."/>
            <person name="Labutti K."/>
            <person name="Salamov A."/>
            <person name="Andreopoulos B."/>
            <person name="Baker S."/>
            <person name="Barry K."/>
            <person name="Bills G."/>
            <person name="Bluhm B."/>
            <person name="Cannon C."/>
            <person name="Castanera R."/>
            <person name="Culley D."/>
            <person name="Daum C."/>
            <person name="Ezra D."/>
            <person name="Gonzalez J."/>
            <person name="Henrissat B."/>
            <person name="Kuo A."/>
            <person name="Liang C."/>
            <person name="Lipzen A."/>
            <person name="Lutzoni F."/>
            <person name="Magnuson J."/>
            <person name="Mondo S."/>
            <person name="Nolan M."/>
            <person name="Ohm R."/>
            <person name="Pangilinan J."/>
            <person name="Park H.-J."/>
            <person name="Ramirez L."/>
            <person name="Alfaro M."/>
            <person name="Sun H."/>
            <person name="Tritt A."/>
            <person name="Yoshinaga Y."/>
            <person name="Zwiers L.-H."/>
            <person name="Turgeon B."/>
            <person name="Goodwin S."/>
            <person name="Spatafora J."/>
            <person name="Crous P."/>
            <person name="Grigoriev I."/>
        </authorList>
    </citation>
    <scope>NUCLEOTIDE SEQUENCE</scope>
    <source>
        <strain evidence="1">CBS 115976</strain>
    </source>
</reference>
<protein>
    <recommendedName>
        <fullName evidence="3">N-acetylglucosamine-induced protein 1</fullName>
    </recommendedName>
</protein>
<dbReference type="GO" id="GO:0006044">
    <property type="term" value="P:N-acetylglucosamine metabolic process"/>
    <property type="evidence" value="ECO:0007669"/>
    <property type="project" value="TreeGrafter"/>
</dbReference>
<dbReference type="GO" id="GO:0005737">
    <property type="term" value="C:cytoplasm"/>
    <property type="evidence" value="ECO:0007669"/>
    <property type="project" value="TreeGrafter"/>
</dbReference>
<dbReference type="AlphaFoldDB" id="A0A6A6UDM9"/>
<name>A0A6A6UDM9_9PEZI</name>
<evidence type="ECO:0000313" key="2">
    <source>
        <dbReference type="Proteomes" id="UP000799302"/>
    </source>
</evidence>
<dbReference type="OrthoDB" id="10053431at2759"/>
<dbReference type="InterPro" id="IPR022036">
    <property type="entry name" value="DUF3605"/>
</dbReference>
<dbReference type="PANTHER" id="PTHR35020:SF4">
    <property type="entry name" value="N-ACETYLGLUCOSAMINE-INDUCED PROTEIN 1"/>
    <property type="match status" value="1"/>
</dbReference>
<dbReference type="Pfam" id="PF12239">
    <property type="entry name" value="DUF3605"/>
    <property type="match status" value="1"/>
</dbReference>
<sequence>MPHGELPYWHFNIPSDQRSKECPSFLQNLSDKDKRLIGTWDADYEPITWDEATELIRTNRIDRFRRPPTELRQYRGFVEQISHKYGSPMKYILEHRLRWKDLTPIGQDLSSPEDWKILVNDWPYGFADGIEHLVVWTKSSLPDDPVTGSISARSSRVIEEFVADKFPEMPAGEVIWFKNWRSLKSVHAIEHFHVLLHNPPPGYIEAIVGDDKQIGC</sequence>
<dbReference type="Proteomes" id="UP000799302">
    <property type="component" value="Unassembled WGS sequence"/>
</dbReference>
<accession>A0A6A6UDM9</accession>